<protein>
    <submittedName>
        <fullName evidence="1">Uncharacterized protein</fullName>
    </submittedName>
</protein>
<comment type="caution">
    <text evidence="1">The sequence shown here is derived from an EMBL/GenBank/DDBJ whole genome shotgun (WGS) entry which is preliminary data.</text>
</comment>
<gene>
    <name evidence="1" type="ORF">MYP_3602</name>
</gene>
<dbReference type="EMBL" id="BBLT01000007">
    <property type="protein sequence ID" value="GAL86373.1"/>
    <property type="molecule type" value="Genomic_DNA"/>
</dbReference>
<keyword evidence="2" id="KW-1185">Reference proteome</keyword>
<dbReference type="Gene3D" id="2.180.10.10">
    <property type="entry name" value="RHS repeat-associated core"/>
    <property type="match status" value="1"/>
</dbReference>
<dbReference type="AlphaFoldDB" id="A0A098LJT6"/>
<dbReference type="Proteomes" id="UP000030185">
    <property type="component" value="Unassembled WGS sequence"/>
</dbReference>
<evidence type="ECO:0000313" key="2">
    <source>
        <dbReference type="Proteomes" id="UP000030185"/>
    </source>
</evidence>
<accession>A0A098LJT6</accession>
<sequence length="360" mass="42012">MDYKKLVPIILLVLITISGNSQTIKTELKDKKDRLIQKNRVNFYGKLENDLSGIATIKYEYDRKGKLVKKSYFNKDGQMIKPDTTSDNLEYPSYTLYKYNEEGLISEISNHYVDGSYLDLANKPAVKRFKYKNNQLTDEFNFDKRGKLRGVGNLEKAVVKYTYAGRQLIEVRSYDKDKKILDFGLNIERHTYDSLGRRARTTYHFANSEIFLTDRYFYNNKGQLIKKESYKKNGQLDYSVKYTYASNDQIVKREYQYSNRKTEIEKQGFEVSIPGWKVTNLPSLDAIKDIDGIGAFYFTLDQAGNIKELRRSHGKDPLMYAVIPYILQIKFEKDDKNPVNNMKGEIKVGVLNKDIEVEEF</sequence>
<evidence type="ECO:0000313" key="1">
    <source>
        <dbReference type="EMBL" id="GAL86373.1"/>
    </source>
</evidence>
<reference evidence="1 2" key="1">
    <citation type="submission" date="2014-09" db="EMBL/GenBank/DDBJ databases">
        <title>Sporocytophaga myxococcoides PG-01 genome sequencing.</title>
        <authorList>
            <person name="Liu L."/>
            <person name="Gao P.J."/>
            <person name="Chen G.J."/>
            <person name="Wang L.S."/>
        </authorList>
    </citation>
    <scope>NUCLEOTIDE SEQUENCE [LARGE SCALE GENOMIC DNA]</scope>
    <source>
        <strain evidence="1 2">PG-01</strain>
    </source>
</reference>
<proteinExistence type="predicted"/>
<dbReference type="RefSeq" id="WP_045466099.1">
    <property type="nucleotide sequence ID" value="NZ_BBLT01000007.1"/>
</dbReference>
<organism evidence="1 2">
    <name type="scientific">Sporocytophaga myxococcoides</name>
    <dbReference type="NCBI Taxonomy" id="153721"/>
    <lineage>
        <taxon>Bacteria</taxon>
        <taxon>Pseudomonadati</taxon>
        <taxon>Bacteroidota</taxon>
        <taxon>Cytophagia</taxon>
        <taxon>Cytophagales</taxon>
        <taxon>Cytophagaceae</taxon>
        <taxon>Sporocytophaga</taxon>
    </lineage>
</organism>
<name>A0A098LJT6_9BACT</name>
<dbReference type="OrthoDB" id="945945at2"/>